<dbReference type="PANTHER" id="PTHR24148">
    <property type="entry name" value="ANKYRIN REPEAT DOMAIN-CONTAINING PROTEIN 39 HOMOLOG-RELATED"/>
    <property type="match status" value="1"/>
</dbReference>
<organism evidence="3 4">
    <name type="scientific">Apodospora peruviana</name>
    <dbReference type="NCBI Taxonomy" id="516989"/>
    <lineage>
        <taxon>Eukaryota</taxon>
        <taxon>Fungi</taxon>
        <taxon>Dikarya</taxon>
        <taxon>Ascomycota</taxon>
        <taxon>Pezizomycotina</taxon>
        <taxon>Sordariomycetes</taxon>
        <taxon>Sordariomycetidae</taxon>
        <taxon>Sordariales</taxon>
        <taxon>Lasiosphaeriaceae</taxon>
        <taxon>Apodospora</taxon>
    </lineage>
</organism>
<name>A0AAE0M8E8_9PEZI</name>
<dbReference type="InterPro" id="IPR052895">
    <property type="entry name" value="HetReg/Transcr_Mod"/>
</dbReference>
<evidence type="ECO:0000313" key="4">
    <source>
        <dbReference type="Proteomes" id="UP001283341"/>
    </source>
</evidence>
<proteinExistence type="predicted"/>
<feature type="region of interest" description="Disordered" evidence="1">
    <location>
        <begin position="1"/>
        <end position="40"/>
    </location>
</feature>
<evidence type="ECO:0000259" key="2">
    <source>
        <dbReference type="Pfam" id="PF06985"/>
    </source>
</evidence>
<dbReference type="EMBL" id="JAUEDM010000003">
    <property type="protein sequence ID" value="KAK3321769.1"/>
    <property type="molecule type" value="Genomic_DNA"/>
</dbReference>
<dbReference type="Pfam" id="PF06985">
    <property type="entry name" value="HET"/>
    <property type="match status" value="1"/>
</dbReference>
<feature type="compositionally biased region" description="Polar residues" evidence="1">
    <location>
        <begin position="13"/>
        <end position="32"/>
    </location>
</feature>
<comment type="caution">
    <text evidence="3">The sequence shown here is derived from an EMBL/GenBank/DDBJ whole genome shotgun (WGS) entry which is preliminary data.</text>
</comment>
<reference evidence="3" key="1">
    <citation type="journal article" date="2023" name="Mol. Phylogenet. Evol.">
        <title>Genome-scale phylogeny and comparative genomics of the fungal order Sordariales.</title>
        <authorList>
            <person name="Hensen N."/>
            <person name="Bonometti L."/>
            <person name="Westerberg I."/>
            <person name="Brannstrom I.O."/>
            <person name="Guillou S."/>
            <person name="Cros-Aarteil S."/>
            <person name="Calhoun S."/>
            <person name="Haridas S."/>
            <person name="Kuo A."/>
            <person name="Mondo S."/>
            <person name="Pangilinan J."/>
            <person name="Riley R."/>
            <person name="LaButti K."/>
            <person name="Andreopoulos B."/>
            <person name="Lipzen A."/>
            <person name="Chen C."/>
            <person name="Yan M."/>
            <person name="Daum C."/>
            <person name="Ng V."/>
            <person name="Clum A."/>
            <person name="Steindorff A."/>
            <person name="Ohm R.A."/>
            <person name="Martin F."/>
            <person name="Silar P."/>
            <person name="Natvig D.O."/>
            <person name="Lalanne C."/>
            <person name="Gautier V."/>
            <person name="Ament-Velasquez S.L."/>
            <person name="Kruys A."/>
            <person name="Hutchinson M.I."/>
            <person name="Powell A.J."/>
            <person name="Barry K."/>
            <person name="Miller A.N."/>
            <person name="Grigoriev I.V."/>
            <person name="Debuchy R."/>
            <person name="Gladieux P."/>
            <person name="Hiltunen Thoren M."/>
            <person name="Johannesson H."/>
        </authorList>
    </citation>
    <scope>NUCLEOTIDE SEQUENCE</scope>
    <source>
        <strain evidence="3">CBS 118394</strain>
    </source>
</reference>
<dbReference type="PANTHER" id="PTHR24148:SF64">
    <property type="entry name" value="HETEROKARYON INCOMPATIBILITY DOMAIN-CONTAINING PROTEIN"/>
    <property type="match status" value="1"/>
</dbReference>
<feature type="domain" description="Heterokaryon incompatibility" evidence="2">
    <location>
        <begin position="130"/>
        <end position="303"/>
    </location>
</feature>
<keyword evidence="4" id="KW-1185">Reference proteome</keyword>
<accession>A0AAE0M8E8</accession>
<dbReference type="Pfam" id="PF26639">
    <property type="entry name" value="Het-6_barrel"/>
    <property type="match status" value="1"/>
</dbReference>
<dbReference type="AlphaFoldDB" id="A0AAE0M8E8"/>
<evidence type="ECO:0000256" key="1">
    <source>
        <dbReference type="SAM" id="MobiDB-lite"/>
    </source>
</evidence>
<reference evidence="3" key="2">
    <citation type="submission" date="2023-06" db="EMBL/GenBank/DDBJ databases">
        <authorList>
            <consortium name="Lawrence Berkeley National Laboratory"/>
            <person name="Haridas S."/>
            <person name="Hensen N."/>
            <person name="Bonometti L."/>
            <person name="Westerberg I."/>
            <person name="Brannstrom I.O."/>
            <person name="Guillou S."/>
            <person name="Cros-Aarteil S."/>
            <person name="Calhoun S."/>
            <person name="Kuo A."/>
            <person name="Mondo S."/>
            <person name="Pangilinan J."/>
            <person name="Riley R."/>
            <person name="Labutti K."/>
            <person name="Andreopoulos B."/>
            <person name="Lipzen A."/>
            <person name="Chen C."/>
            <person name="Yanf M."/>
            <person name="Daum C."/>
            <person name="Ng V."/>
            <person name="Clum A."/>
            <person name="Steindorff A."/>
            <person name="Ohm R."/>
            <person name="Martin F."/>
            <person name="Silar P."/>
            <person name="Natvig D."/>
            <person name="Lalanne C."/>
            <person name="Gautier V."/>
            <person name="Ament-Velasquez S.L."/>
            <person name="Kruys A."/>
            <person name="Hutchinson M.I."/>
            <person name="Powell A.J."/>
            <person name="Barry K."/>
            <person name="Miller A.N."/>
            <person name="Grigoriev I.V."/>
            <person name="Debuchy R."/>
            <person name="Gladieux P."/>
            <person name="Thoren M.H."/>
            <person name="Johannesson H."/>
        </authorList>
    </citation>
    <scope>NUCLEOTIDE SEQUENCE</scope>
    <source>
        <strain evidence="3">CBS 118394</strain>
    </source>
</reference>
<gene>
    <name evidence="3" type="ORF">B0H66DRAFT_180673</name>
</gene>
<protein>
    <submittedName>
        <fullName evidence="3">Heterokaryon incompatibility protein-domain-containing protein</fullName>
    </submittedName>
</protein>
<sequence length="749" mass="83585">MGSRIALAERPMANNSKSLTTSEQSLDLINSSSDKENDTTGLLPFSAKAAGHRLKAVPPRFLPTVSDELQQESTGSPVYRPLSLSKQEIRLLCIQADDNVPRSGHNDSPSRRAPVSASLETVSLNDNPEYMALSYAWGSNTADERIFVDGVSLSLSCNLAAALHALNNMRDRCIYIWVDYLCINQDDLEEKAWQIHLMSTIYSRASKTLIWLGLKASISSRTLDIFASLDGLTEAQFLDEMSQIESDHAAVGNQQSGPDLIAKNLSSFRLYDEDHTQDLVSKWEHVRSILSLSWWGRRWVIQEAFFSKSPIVGLAITNPSVGTSSSPKRQTFTGIHMDKFAQLAIWHKAHVSRTPRAHAAIKALFSNCPFYELLQSWTDIRAGLSPHGDLLTWLALSNGFNQSLDRDMIFALLSLSSAHDQQCIIPDYRSSRDDLFRRVFTHLVQTCGLNRLRLFRLSSKPRDFALPSWCESYWPLSERRHLQPRISFKTTAGKPPFLACGNTQQHQLQALHRDNTTLLAVRGSRFDDIVFVIPFGFTTGRLSEATFRAAVKTCNSRLPGVREDPYRGSCGRLMALCLTLMANNTGITARHEWLRQFCVWLKGGGGAARQPPQLPITNSLTSAASGSGQRHIALNTDRPRNRCGSGWGHERQQRQQIRKRPDPFFKQSMLWCFNRALIITARGYVGLAPLNTEVGDVVSIFHGSAVPSVLRRHGGGGVYQFLGEIYVHGIMYGEAIGSGHLVETDYLIQ</sequence>
<evidence type="ECO:0000313" key="3">
    <source>
        <dbReference type="EMBL" id="KAK3321769.1"/>
    </source>
</evidence>
<dbReference type="InterPro" id="IPR010730">
    <property type="entry name" value="HET"/>
</dbReference>
<dbReference type="Proteomes" id="UP001283341">
    <property type="component" value="Unassembled WGS sequence"/>
</dbReference>